<sequence>MLVAHRLTQAERADRILVLDDGTVVESGSHAELPAGGTPSCGGAGPGWTAPGREHVRPATMAFGPQLPPETRPSRDPSGG</sequence>
<dbReference type="InterPro" id="IPR027417">
    <property type="entry name" value="P-loop_NTPase"/>
</dbReference>
<dbReference type="Proteomes" id="UP000076720">
    <property type="component" value="Chromosome"/>
</dbReference>
<reference evidence="2 3" key="2">
    <citation type="journal article" date="2016" name="Genome Announc.">
        <title>Complete Genome Sequence of Streptomyces ambofaciens DSM 40697, a Paradigm for Genome Plasticity Studies.</title>
        <authorList>
            <person name="Thibessard A."/>
            <person name="Leblond P."/>
        </authorList>
    </citation>
    <scope>NUCLEOTIDE SEQUENCE [LARGE SCALE GENOMIC DNA]</scope>
    <source>
        <strain evidence="2 3">DSM 40697</strain>
    </source>
</reference>
<dbReference type="EMBL" id="CP012949">
    <property type="protein sequence ID" value="ANB04444.1"/>
    <property type="molecule type" value="Genomic_DNA"/>
</dbReference>
<keyword evidence="3" id="KW-1185">Reference proteome</keyword>
<dbReference type="Gene3D" id="3.40.50.300">
    <property type="entry name" value="P-loop containing nucleotide triphosphate hydrolases"/>
    <property type="match status" value="1"/>
</dbReference>
<evidence type="ECO:0000256" key="1">
    <source>
        <dbReference type="SAM" id="MobiDB-lite"/>
    </source>
</evidence>
<dbReference type="SUPFAM" id="SSF52540">
    <property type="entry name" value="P-loop containing nucleoside triphosphate hydrolases"/>
    <property type="match status" value="1"/>
</dbReference>
<proteinExistence type="predicted"/>
<accession>A0ABM7D7L7</accession>
<evidence type="ECO:0000313" key="2">
    <source>
        <dbReference type="EMBL" id="ANB04444.1"/>
    </source>
</evidence>
<feature type="region of interest" description="Disordered" evidence="1">
    <location>
        <begin position="29"/>
        <end position="80"/>
    </location>
</feature>
<evidence type="ECO:0008006" key="4">
    <source>
        <dbReference type="Google" id="ProtNLM"/>
    </source>
</evidence>
<organism evidence="2 3">
    <name type="scientific">Streptomyces ambofaciens</name>
    <dbReference type="NCBI Taxonomy" id="1889"/>
    <lineage>
        <taxon>Bacteria</taxon>
        <taxon>Bacillati</taxon>
        <taxon>Actinomycetota</taxon>
        <taxon>Actinomycetes</taxon>
        <taxon>Kitasatosporales</taxon>
        <taxon>Streptomycetaceae</taxon>
        <taxon>Streptomyces</taxon>
    </lineage>
</organism>
<dbReference type="RefSeq" id="WP_063481102.1">
    <property type="nucleotide sequence ID" value="NZ_CP012949.1"/>
</dbReference>
<reference evidence="3" key="1">
    <citation type="submission" date="2015-10" db="EMBL/GenBank/DDBJ databases">
        <title>Complete genome sequence of Streptomyces ambofaciens DSM 40697.</title>
        <authorList>
            <person name="Thibessard A."/>
            <person name="Leblond P."/>
        </authorList>
    </citation>
    <scope>NUCLEOTIDE SEQUENCE [LARGE SCALE GENOMIC DNA]</scope>
    <source>
        <strain evidence="3">DSM 40697</strain>
    </source>
</reference>
<gene>
    <name evidence="2" type="ORF">SAM40697_0482</name>
</gene>
<protein>
    <recommendedName>
        <fullName evidence="4">ABC transporter ATP-binding protein</fullName>
    </recommendedName>
</protein>
<evidence type="ECO:0000313" key="3">
    <source>
        <dbReference type="Proteomes" id="UP000076720"/>
    </source>
</evidence>
<name>A0ABM7D7L7_STRAM</name>